<evidence type="ECO:0000313" key="1">
    <source>
        <dbReference type="EMBL" id="KAH8023983.1"/>
    </source>
</evidence>
<keyword evidence="2" id="KW-1185">Reference proteome</keyword>
<dbReference type="EMBL" id="JABSTU010000008">
    <property type="protein sequence ID" value="KAH8023983.1"/>
    <property type="molecule type" value="Genomic_DNA"/>
</dbReference>
<dbReference type="Proteomes" id="UP000821866">
    <property type="component" value="Chromosome 6"/>
</dbReference>
<evidence type="ECO:0000313" key="2">
    <source>
        <dbReference type="Proteomes" id="UP000821866"/>
    </source>
</evidence>
<dbReference type="AlphaFoldDB" id="A0A9J6DP88"/>
<name>A0A9J6DP88_RHIMP</name>
<reference evidence="1" key="1">
    <citation type="journal article" date="2020" name="Cell">
        <title>Large-Scale Comparative Analyses of Tick Genomes Elucidate Their Genetic Diversity and Vector Capacities.</title>
        <authorList>
            <consortium name="Tick Genome and Microbiome Consortium (TIGMIC)"/>
            <person name="Jia N."/>
            <person name="Wang J."/>
            <person name="Shi W."/>
            <person name="Du L."/>
            <person name="Sun Y."/>
            <person name="Zhan W."/>
            <person name="Jiang J.F."/>
            <person name="Wang Q."/>
            <person name="Zhang B."/>
            <person name="Ji P."/>
            <person name="Bell-Sakyi L."/>
            <person name="Cui X.M."/>
            <person name="Yuan T.T."/>
            <person name="Jiang B.G."/>
            <person name="Yang W.F."/>
            <person name="Lam T.T."/>
            <person name="Chang Q.C."/>
            <person name="Ding S.J."/>
            <person name="Wang X.J."/>
            <person name="Zhu J.G."/>
            <person name="Ruan X.D."/>
            <person name="Zhao L."/>
            <person name="Wei J.T."/>
            <person name="Ye R.Z."/>
            <person name="Que T.C."/>
            <person name="Du C.H."/>
            <person name="Zhou Y.H."/>
            <person name="Cheng J.X."/>
            <person name="Dai P.F."/>
            <person name="Guo W.B."/>
            <person name="Han X.H."/>
            <person name="Huang E.J."/>
            <person name="Li L.F."/>
            <person name="Wei W."/>
            <person name="Gao Y.C."/>
            <person name="Liu J.Z."/>
            <person name="Shao H.Z."/>
            <person name="Wang X."/>
            <person name="Wang C.C."/>
            <person name="Yang T.C."/>
            <person name="Huo Q.B."/>
            <person name="Li W."/>
            <person name="Chen H.Y."/>
            <person name="Chen S.E."/>
            <person name="Zhou L.G."/>
            <person name="Ni X.B."/>
            <person name="Tian J.H."/>
            <person name="Sheng Y."/>
            <person name="Liu T."/>
            <person name="Pan Y.S."/>
            <person name="Xia L.Y."/>
            <person name="Li J."/>
            <person name="Zhao F."/>
            <person name="Cao W.C."/>
        </authorList>
    </citation>
    <scope>NUCLEOTIDE SEQUENCE</scope>
    <source>
        <strain evidence="1">Rmic-2018</strain>
    </source>
</reference>
<comment type="caution">
    <text evidence="1">The sequence shown here is derived from an EMBL/GenBank/DDBJ whole genome shotgun (WGS) entry which is preliminary data.</text>
</comment>
<proteinExistence type="predicted"/>
<gene>
    <name evidence="1" type="ORF">HPB51_020656</name>
</gene>
<reference evidence="1" key="2">
    <citation type="submission" date="2021-09" db="EMBL/GenBank/DDBJ databases">
        <authorList>
            <person name="Jia N."/>
            <person name="Wang J."/>
            <person name="Shi W."/>
            <person name="Du L."/>
            <person name="Sun Y."/>
            <person name="Zhan W."/>
            <person name="Jiang J."/>
            <person name="Wang Q."/>
            <person name="Zhang B."/>
            <person name="Ji P."/>
            <person name="Sakyi L.B."/>
            <person name="Cui X."/>
            <person name="Yuan T."/>
            <person name="Jiang B."/>
            <person name="Yang W."/>
            <person name="Lam T.T.-Y."/>
            <person name="Chang Q."/>
            <person name="Ding S."/>
            <person name="Wang X."/>
            <person name="Zhu J."/>
            <person name="Ruan X."/>
            <person name="Zhao L."/>
            <person name="Wei J."/>
            <person name="Que T."/>
            <person name="Du C."/>
            <person name="Cheng J."/>
            <person name="Dai P."/>
            <person name="Han X."/>
            <person name="Huang E."/>
            <person name="Gao Y."/>
            <person name="Liu J."/>
            <person name="Shao H."/>
            <person name="Ye R."/>
            <person name="Li L."/>
            <person name="Wei W."/>
            <person name="Wang X."/>
            <person name="Wang C."/>
            <person name="Huo Q."/>
            <person name="Li W."/>
            <person name="Guo W."/>
            <person name="Chen H."/>
            <person name="Chen S."/>
            <person name="Zhou L."/>
            <person name="Zhou L."/>
            <person name="Ni X."/>
            <person name="Tian J."/>
            <person name="Zhou Y."/>
            <person name="Sheng Y."/>
            <person name="Liu T."/>
            <person name="Pan Y."/>
            <person name="Xia L."/>
            <person name="Li J."/>
            <person name="Zhao F."/>
            <person name="Cao W."/>
        </authorList>
    </citation>
    <scope>NUCLEOTIDE SEQUENCE</scope>
    <source>
        <strain evidence="1">Rmic-2018</strain>
        <tissue evidence="1">Larvae</tissue>
    </source>
</reference>
<organism evidence="1 2">
    <name type="scientific">Rhipicephalus microplus</name>
    <name type="common">Cattle tick</name>
    <name type="synonym">Boophilus microplus</name>
    <dbReference type="NCBI Taxonomy" id="6941"/>
    <lineage>
        <taxon>Eukaryota</taxon>
        <taxon>Metazoa</taxon>
        <taxon>Ecdysozoa</taxon>
        <taxon>Arthropoda</taxon>
        <taxon>Chelicerata</taxon>
        <taxon>Arachnida</taxon>
        <taxon>Acari</taxon>
        <taxon>Parasitiformes</taxon>
        <taxon>Ixodida</taxon>
        <taxon>Ixodoidea</taxon>
        <taxon>Ixodidae</taxon>
        <taxon>Rhipicephalinae</taxon>
        <taxon>Rhipicephalus</taxon>
        <taxon>Boophilus</taxon>
    </lineage>
</organism>
<protein>
    <submittedName>
        <fullName evidence="1">Uncharacterized protein</fullName>
    </submittedName>
</protein>
<accession>A0A9J6DP88</accession>
<sequence>MNNTPRSWRLAAVDCDGDRPRYPQTAVAATRNTPCKNRPVRKREREAAASDLAKRPRYCVVALSVCNRRGDRAILQVPGRDPEGQARRSFNPARCDNDNGLIGQLPLPRTPLPPLDPLCSRYTSTCASVRVLGKMKDLDGHEHIVSLPLLRLLLLEMPCRLHRDKTTEPRPVPRRRGRSATKQWRERSLIFCFWSNTSRRRSRRQRRCD</sequence>